<keyword evidence="7 9" id="KW-1133">Transmembrane helix</keyword>
<evidence type="ECO:0000256" key="3">
    <source>
        <dbReference type="ARBA" id="ARBA00022448"/>
    </source>
</evidence>
<keyword evidence="5" id="KW-0997">Cell inner membrane</keyword>
<dbReference type="GO" id="GO:0140359">
    <property type="term" value="F:ABC-type transporter activity"/>
    <property type="evidence" value="ECO:0007669"/>
    <property type="project" value="InterPro"/>
</dbReference>
<feature type="transmembrane region" description="Helical" evidence="9">
    <location>
        <begin position="80"/>
        <end position="97"/>
    </location>
</feature>
<dbReference type="RefSeq" id="WP_119479556.1">
    <property type="nucleotide sequence ID" value="NZ_QXML01000015.1"/>
</dbReference>
<feature type="transmembrane region" description="Helical" evidence="9">
    <location>
        <begin position="157"/>
        <end position="180"/>
    </location>
</feature>
<evidence type="ECO:0000313" key="12">
    <source>
        <dbReference type="Proteomes" id="UP000283522"/>
    </source>
</evidence>
<dbReference type="Proteomes" id="UP000283522">
    <property type="component" value="Unassembled WGS sequence"/>
</dbReference>
<reference evidence="11 12" key="1">
    <citation type="submission" date="2018-09" db="EMBL/GenBank/DDBJ databases">
        <authorList>
            <person name="Wang X."/>
            <person name="Du Z."/>
        </authorList>
    </citation>
    <scope>NUCLEOTIDE SEQUENCE [LARGE SCALE GENOMIC DNA]</scope>
    <source>
        <strain evidence="11 12">N3</strain>
    </source>
</reference>
<protein>
    <recommendedName>
        <fullName evidence="9">Transport permease protein</fullName>
    </recommendedName>
</protein>
<comment type="similarity">
    <text evidence="2 9">Belongs to the ABC-2 integral membrane protein family.</text>
</comment>
<dbReference type="GO" id="GO:0015920">
    <property type="term" value="P:lipopolysaccharide transport"/>
    <property type="evidence" value="ECO:0007669"/>
    <property type="project" value="TreeGrafter"/>
</dbReference>
<dbReference type="PANTHER" id="PTHR30413:SF8">
    <property type="entry name" value="TRANSPORT PERMEASE PROTEIN"/>
    <property type="match status" value="1"/>
</dbReference>
<comment type="subcellular location">
    <subcellularLocation>
        <location evidence="1">Cell inner membrane</location>
        <topology evidence="1">Multi-pass membrane protein</topology>
    </subcellularLocation>
    <subcellularLocation>
        <location evidence="9">Cell membrane</location>
        <topology evidence="9">Multi-pass membrane protein</topology>
    </subcellularLocation>
</comment>
<evidence type="ECO:0000256" key="5">
    <source>
        <dbReference type="ARBA" id="ARBA00022519"/>
    </source>
</evidence>
<evidence type="ECO:0000256" key="8">
    <source>
        <dbReference type="ARBA" id="ARBA00023136"/>
    </source>
</evidence>
<evidence type="ECO:0000259" key="10">
    <source>
        <dbReference type="PROSITE" id="PS51012"/>
    </source>
</evidence>
<evidence type="ECO:0000256" key="9">
    <source>
        <dbReference type="RuleBase" id="RU361157"/>
    </source>
</evidence>
<dbReference type="EMBL" id="QXML01000015">
    <property type="protein sequence ID" value="RIW12272.1"/>
    <property type="molecule type" value="Genomic_DNA"/>
</dbReference>
<dbReference type="AlphaFoldDB" id="A0A418PMI3"/>
<evidence type="ECO:0000256" key="6">
    <source>
        <dbReference type="ARBA" id="ARBA00022692"/>
    </source>
</evidence>
<dbReference type="InterPro" id="IPR013525">
    <property type="entry name" value="ABC2_TM"/>
</dbReference>
<evidence type="ECO:0000256" key="1">
    <source>
        <dbReference type="ARBA" id="ARBA00004429"/>
    </source>
</evidence>
<evidence type="ECO:0000313" key="11">
    <source>
        <dbReference type="EMBL" id="RIW12272.1"/>
    </source>
</evidence>
<dbReference type="InterPro" id="IPR047817">
    <property type="entry name" value="ABC2_TM_bact-type"/>
</dbReference>
<name>A0A418PMI3_9BACT</name>
<keyword evidence="6 9" id="KW-0812">Transmembrane</keyword>
<dbReference type="OrthoDB" id="9786910at2"/>
<evidence type="ECO:0000256" key="7">
    <source>
        <dbReference type="ARBA" id="ARBA00022989"/>
    </source>
</evidence>
<keyword evidence="3 9" id="KW-0813">Transport</keyword>
<accession>A0A418PMI3</accession>
<feature type="transmembrane region" description="Helical" evidence="9">
    <location>
        <begin position="192"/>
        <end position="209"/>
    </location>
</feature>
<feature type="transmembrane region" description="Helical" evidence="9">
    <location>
        <begin position="49"/>
        <end position="74"/>
    </location>
</feature>
<dbReference type="PANTHER" id="PTHR30413">
    <property type="entry name" value="INNER MEMBRANE TRANSPORT PERMEASE"/>
    <property type="match status" value="1"/>
</dbReference>
<feature type="transmembrane region" description="Helical" evidence="9">
    <location>
        <begin position="247"/>
        <end position="266"/>
    </location>
</feature>
<dbReference type="PROSITE" id="PS51012">
    <property type="entry name" value="ABC_TM2"/>
    <property type="match status" value="1"/>
</dbReference>
<feature type="domain" description="ABC transmembrane type-2" evidence="10">
    <location>
        <begin position="50"/>
        <end position="269"/>
    </location>
</feature>
<sequence length="277" mass="31534">MTTPNPKTVKIIQATSGWRLIDFQELWRYKDLLYFLTLRGIKARYAQSILGVSWAIIQPLFTTLVFTLVFGGLAKVDSDGMPYVLFSYLALWPWNYFSGTLTESANSLIQNANMITKVYFPRMVLPLSAILSKLLDFVIAFVVVIGLLIYFRQIPGWGVLVLPLLTIQLLMCSLGIGMFLSALAVKYRDVKHALTFVVQLLLYAAPVVYSTSAVPEKYLGFYILNPMVGVIEGFRAAFLDRPMPWEWIWPGSLVAVVFFIFGMMYFRRMERIFADVA</sequence>
<dbReference type="GO" id="GO:0005886">
    <property type="term" value="C:plasma membrane"/>
    <property type="evidence" value="ECO:0007669"/>
    <property type="project" value="UniProtKB-SubCell"/>
</dbReference>
<organism evidence="11 12">
    <name type="scientific">Algoriphagus lacus</name>
    <dbReference type="NCBI Taxonomy" id="2056311"/>
    <lineage>
        <taxon>Bacteria</taxon>
        <taxon>Pseudomonadati</taxon>
        <taxon>Bacteroidota</taxon>
        <taxon>Cytophagia</taxon>
        <taxon>Cytophagales</taxon>
        <taxon>Cyclobacteriaceae</taxon>
        <taxon>Algoriphagus</taxon>
    </lineage>
</organism>
<keyword evidence="12" id="KW-1185">Reference proteome</keyword>
<keyword evidence="4 9" id="KW-1003">Cell membrane</keyword>
<proteinExistence type="inferred from homology"/>
<keyword evidence="8 9" id="KW-0472">Membrane</keyword>
<feature type="transmembrane region" description="Helical" evidence="9">
    <location>
        <begin position="124"/>
        <end position="151"/>
    </location>
</feature>
<evidence type="ECO:0000256" key="2">
    <source>
        <dbReference type="ARBA" id="ARBA00007783"/>
    </source>
</evidence>
<gene>
    <name evidence="11" type="ORF">D0X99_19510</name>
</gene>
<evidence type="ECO:0000256" key="4">
    <source>
        <dbReference type="ARBA" id="ARBA00022475"/>
    </source>
</evidence>
<comment type="caution">
    <text evidence="11">The sequence shown here is derived from an EMBL/GenBank/DDBJ whole genome shotgun (WGS) entry which is preliminary data.</text>
</comment>
<dbReference type="Pfam" id="PF01061">
    <property type="entry name" value="ABC2_membrane"/>
    <property type="match status" value="1"/>
</dbReference>